<gene>
    <name evidence="1" type="ORF">DILT_LOCUS16666</name>
</gene>
<evidence type="ECO:0000313" key="1">
    <source>
        <dbReference type="EMBL" id="VDN35043.1"/>
    </source>
</evidence>
<name>A0A3P7NDA5_DIBLA</name>
<accession>A0A3P7NDA5</accession>
<reference evidence="1 2" key="1">
    <citation type="submission" date="2018-11" db="EMBL/GenBank/DDBJ databases">
        <authorList>
            <consortium name="Pathogen Informatics"/>
        </authorList>
    </citation>
    <scope>NUCLEOTIDE SEQUENCE [LARGE SCALE GENOMIC DNA]</scope>
</reference>
<protein>
    <submittedName>
        <fullName evidence="1">Uncharacterized protein</fullName>
    </submittedName>
</protein>
<dbReference type="AlphaFoldDB" id="A0A3P7NDA5"/>
<keyword evidence="2" id="KW-1185">Reference proteome</keyword>
<feature type="non-terminal residue" evidence="1">
    <location>
        <position position="164"/>
    </location>
</feature>
<evidence type="ECO:0000313" key="2">
    <source>
        <dbReference type="Proteomes" id="UP000281553"/>
    </source>
</evidence>
<sequence length="164" mass="17196">MLPHFEVETGRVLGSNLEMTSVLDAPLPTACGLSPLFTLANKHLRQANEINEDVSFSLSVDGTVSVYPAVTSDTPGALKKQQTVSAASIAHVLLLGTKLMDSWYICPPSSSSSSQSNLPPGLVATTSFVQLFVKVTPAPAVQLETDLAALQLTSSQLATATRIG</sequence>
<dbReference type="OrthoDB" id="442731at2759"/>
<dbReference type="EMBL" id="UYRU01086370">
    <property type="protein sequence ID" value="VDN35043.1"/>
    <property type="molecule type" value="Genomic_DNA"/>
</dbReference>
<organism evidence="1 2">
    <name type="scientific">Dibothriocephalus latus</name>
    <name type="common">Fish tapeworm</name>
    <name type="synonym">Diphyllobothrium latum</name>
    <dbReference type="NCBI Taxonomy" id="60516"/>
    <lineage>
        <taxon>Eukaryota</taxon>
        <taxon>Metazoa</taxon>
        <taxon>Spiralia</taxon>
        <taxon>Lophotrochozoa</taxon>
        <taxon>Platyhelminthes</taxon>
        <taxon>Cestoda</taxon>
        <taxon>Eucestoda</taxon>
        <taxon>Diphyllobothriidea</taxon>
        <taxon>Diphyllobothriidae</taxon>
        <taxon>Dibothriocephalus</taxon>
    </lineage>
</organism>
<proteinExistence type="predicted"/>
<dbReference type="Proteomes" id="UP000281553">
    <property type="component" value="Unassembled WGS sequence"/>
</dbReference>